<dbReference type="PROSITE" id="PS51340">
    <property type="entry name" value="MOSC"/>
    <property type="match status" value="1"/>
</dbReference>
<dbReference type="GO" id="GO:0030151">
    <property type="term" value="F:molybdenum ion binding"/>
    <property type="evidence" value="ECO:0007669"/>
    <property type="project" value="InterPro"/>
</dbReference>
<dbReference type="PANTHER" id="PTHR36930">
    <property type="entry name" value="METAL-SULFUR CLUSTER BIOSYNTHESIS PROTEINS YUAD-RELATED"/>
    <property type="match status" value="1"/>
</dbReference>
<dbReference type="InterPro" id="IPR052716">
    <property type="entry name" value="MOSC_domain"/>
</dbReference>
<proteinExistence type="predicted"/>
<dbReference type="Pfam" id="PF03476">
    <property type="entry name" value="MOSC_N"/>
    <property type="match status" value="1"/>
</dbReference>
<feature type="domain" description="MOSC" evidence="1">
    <location>
        <begin position="104"/>
        <end position="243"/>
    </location>
</feature>
<gene>
    <name evidence="2" type="ORF">ABEG17_02775</name>
</gene>
<name>A0AAU7JVM1_9MICO</name>
<protein>
    <submittedName>
        <fullName evidence="2">MOSC domain-containing protein</fullName>
    </submittedName>
</protein>
<dbReference type="InterPro" id="IPR005303">
    <property type="entry name" value="MOCOS_middle"/>
</dbReference>
<dbReference type="AlphaFoldDB" id="A0AAU7JVM1"/>
<dbReference type="SUPFAM" id="SSF50800">
    <property type="entry name" value="PK beta-barrel domain-like"/>
    <property type="match status" value="1"/>
</dbReference>
<dbReference type="RefSeq" id="WP_406831757.1">
    <property type="nucleotide sequence ID" value="NZ_CP157483.1"/>
</dbReference>
<dbReference type="PANTHER" id="PTHR36930:SF1">
    <property type="entry name" value="MOSC DOMAIN-CONTAINING PROTEIN"/>
    <property type="match status" value="1"/>
</dbReference>
<dbReference type="EMBL" id="CP157483">
    <property type="protein sequence ID" value="XBO44268.1"/>
    <property type="molecule type" value="Genomic_DNA"/>
</dbReference>
<sequence length="243" mass="25810">MSTLSGSEVGAGPAGRVVALRCFPVKAAGGESLAALEVTPSGVAGDREWAVYDQADKLASGKHTRRLRRMDEVFALVASRRGGDTVLVLPDGTEVVAGESGADTALSTHFREPVRLRREDAIPHQDAAPVSVVGTATLAELGRHEGDGRPLDPRHLRTNIVVETQEPYVEESWVGHEVSIGGVRLRVTDRTERCRMVGVAQVDLPPRPGMLKVVSVHHDLRAGVYAEVVAPGRIALGDEAGLA</sequence>
<dbReference type="Pfam" id="PF03473">
    <property type="entry name" value="MOSC"/>
    <property type="match status" value="1"/>
</dbReference>
<dbReference type="Gene3D" id="2.40.33.20">
    <property type="entry name" value="PK beta-barrel domain-like"/>
    <property type="match status" value="1"/>
</dbReference>
<accession>A0AAU7JVM1</accession>
<organism evidence="2">
    <name type="scientific">Pedococcus sp. KACC 23699</name>
    <dbReference type="NCBI Taxonomy" id="3149228"/>
    <lineage>
        <taxon>Bacteria</taxon>
        <taxon>Bacillati</taxon>
        <taxon>Actinomycetota</taxon>
        <taxon>Actinomycetes</taxon>
        <taxon>Micrococcales</taxon>
        <taxon>Intrasporangiaceae</taxon>
        <taxon>Pedococcus</taxon>
    </lineage>
</organism>
<dbReference type="InterPro" id="IPR011037">
    <property type="entry name" value="Pyrv_Knase-like_insert_dom_sf"/>
</dbReference>
<reference evidence="2" key="1">
    <citation type="submission" date="2024-05" db="EMBL/GenBank/DDBJ databases">
        <authorList>
            <person name="Kim S."/>
            <person name="Heo J."/>
            <person name="Choi H."/>
            <person name="Choi Y."/>
            <person name="Kwon S.-W."/>
            <person name="Kim Y."/>
        </authorList>
    </citation>
    <scope>NUCLEOTIDE SEQUENCE</scope>
    <source>
        <strain evidence="2">KACC 23699</strain>
    </source>
</reference>
<dbReference type="SUPFAM" id="SSF141673">
    <property type="entry name" value="MOSC N-terminal domain-like"/>
    <property type="match status" value="1"/>
</dbReference>
<evidence type="ECO:0000259" key="1">
    <source>
        <dbReference type="PROSITE" id="PS51340"/>
    </source>
</evidence>
<dbReference type="GO" id="GO:0003824">
    <property type="term" value="F:catalytic activity"/>
    <property type="evidence" value="ECO:0007669"/>
    <property type="project" value="InterPro"/>
</dbReference>
<dbReference type="InterPro" id="IPR005302">
    <property type="entry name" value="MoCF_Sase_C"/>
</dbReference>
<evidence type="ECO:0000313" key="2">
    <source>
        <dbReference type="EMBL" id="XBO44268.1"/>
    </source>
</evidence>
<dbReference type="GO" id="GO:0030170">
    <property type="term" value="F:pyridoxal phosphate binding"/>
    <property type="evidence" value="ECO:0007669"/>
    <property type="project" value="InterPro"/>
</dbReference>